<keyword evidence="1" id="KW-1133">Transmembrane helix</keyword>
<dbReference type="AlphaFoldDB" id="A0A1E7EK54"/>
<proteinExistence type="predicted"/>
<accession>A0A1E7EK54</accession>
<dbReference type="InParanoid" id="A0A1E7EK54"/>
<dbReference type="Proteomes" id="UP000095751">
    <property type="component" value="Unassembled WGS sequence"/>
</dbReference>
<dbReference type="OrthoDB" id="5586934at2759"/>
<dbReference type="KEGG" id="fcy:FRACYDRAFT_255496"/>
<organism evidence="2 3">
    <name type="scientific">Fragilariopsis cylindrus CCMP1102</name>
    <dbReference type="NCBI Taxonomy" id="635003"/>
    <lineage>
        <taxon>Eukaryota</taxon>
        <taxon>Sar</taxon>
        <taxon>Stramenopiles</taxon>
        <taxon>Ochrophyta</taxon>
        <taxon>Bacillariophyta</taxon>
        <taxon>Bacillariophyceae</taxon>
        <taxon>Bacillariophycidae</taxon>
        <taxon>Bacillariales</taxon>
        <taxon>Bacillariaceae</taxon>
        <taxon>Fragilariopsis</taxon>
    </lineage>
</organism>
<evidence type="ECO:0000256" key="1">
    <source>
        <dbReference type="SAM" id="Phobius"/>
    </source>
</evidence>
<reference evidence="2 3" key="1">
    <citation type="submission" date="2016-09" db="EMBL/GenBank/DDBJ databases">
        <title>Extensive genetic diversity and differential bi-allelic expression allows diatom success in the polar Southern Ocean.</title>
        <authorList>
            <consortium name="DOE Joint Genome Institute"/>
            <person name="Mock T."/>
            <person name="Otillar R.P."/>
            <person name="Strauss J."/>
            <person name="Dupont C."/>
            <person name="Frickenhaus S."/>
            <person name="Maumus F."/>
            <person name="Mcmullan M."/>
            <person name="Sanges R."/>
            <person name="Schmutz J."/>
            <person name="Toseland A."/>
            <person name="Valas R."/>
            <person name="Veluchamy A."/>
            <person name="Ward B.J."/>
            <person name="Allen A."/>
            <person name="Barry K."/>
            <person name="Falciatore A."/>
            <person name="Ferrante M."/>
            <person name="Fortunato A.E."/>
            <person name="Gloeckner G."/>
            <person name="Gruber A."/>
            <person name="Hipkin R."/>
            <person name="Janech M."/>
            <person name="Kroth P."/>
            <person name="Leese F."/>
            <person name="Lindquist E."/>
            <person name="Lyon B.R."/>
            <person name="Martin J."/>
            <person name="Mayer C."/>
            <person name="Parker M."/>
            <person name="Quesneville H."/>
            <person name="Raymond J."/>
            <person name="Uhlig C."/>
            <person name="Valentin K.U."/>
            <person name="Worden A.Z."/>
            <person name="Armbrust E.V."/>
            <person name="Bowler C."/>
            <person name="Green B."/>
            <person name="Moulton V."/>
            <person name="Van Oosterhout C."/>
            <person name="Grigoriev I."/>
        </authorList>
    </citation>
    <scope>NUCLEOTIDE SEQUENCE [LARGE SCALE GENOMIC DNA]</scope>
    <source>
        <strain evidence="2 3">CCMP1102</strain>
    </source>
</reference>
<gene>
    <name evidence="2" type="ORF">FRACYDRAFT_255496</name>
</gene>
<dbReference type="EMBL" id="KV784418">
    <property type="protein sequence ID" value="OEU06258.1"/>
    <property type="molecule type" value="Genomic_DNA"/>
</dbReference>
<evidence type="ECO:0000313" key="3">
    <source>
        <dbReference type="Proteomes" id="UP000095751"/>
    </source>
</evidence>
<keyword evidence="1" id="KW-0812">Transmembrane</keyword>
<feature type="transmembrane region" description="Helical" evidence="1">
    <location>
        <begin position="76"/>
        <end position="96"/>
    </location>
</feature>
<evidence type="ECO:0000313" key="2">
    <source>
        <dbReference type="EMBL" id="OEU06258.1"/>
    </source>
</evidence>
<name>A0A1E7EK54_9STRA</name>
<keyword evidence="3" id="KW-1185">Reference proteome</keyword>
<sequence>MATSDTDTIVVDTTATTSANADAAATVNTSLNKFNWLNLLAYAVNCFVTFGIGIFGLTGQPDNGELSDKYQHCTPFGFLIFNLGVIFIWQAIWYSFRSSLLDRQA</sequence>
<protein>
    <submittedName>
        <fullName evidence="2">Uncharacterized protein</fullName>
    </submittedName>
</protein>
<feature type="transmembrane region" description="Helical" evidence="1">
    <location>
        <begin position="36"/>
        <end position="56"/>
    </location>
</feature>
<keyword evidence="1" id="KW-0472">Membrane</keyword>